<feature type="region of interest" description="Disordered" evidence="1">
    <location>
        <begin position="89"/>
        <end position="110"/>
    </location>
</feature>
<keyword evidence="3" id="KW-1185">Reference proteome</keyword>
<evidence type="ECO:0000313" key="2">
    <source>
        <dbReference type="EMBL" id="QJW85561.1"/>
    </source>
</evidence>
<gene>
    <name evidence="2" type="ORF">HK414_26640</name>
</gene>
<evidence type="ECO:0000256" key="1">
    <source>
        <dbReference type="SAM" id="MobiDB-lite"/>
    </source>
</evidence>
<reference evidence="2 3" key="1">
    <citation type="submission" date="2020-05" db="EMBL/GenBank/DDBJ databases">
        <title>Ramlibacter rhizophilus sp. nov., isolated from rhizosphere soil of national flower Mugunghwa from South Korea.</title>
        <authorList>
            <person name="Zheng-Fei Y."/>
            <person name="Huan T."/>
        </authorList>
    </citation>
    <scope>NUCLEOTIDE SEQUENCE [LARGE SCALE GENOMIC DNA]</scope>
    <source>
        <strain evidence="2 3">H242</strain>
    </source>
</reference>
<protein>
    <submittedName>
        <fullName evidence="2">Uncharacterized protein</fullName>
    </submittedName>
</protein>
<reference evidence="2 3" key="2">
    <citation type="submission" date="2020-05" db="EMBL/GenBank/DDBJ databases">
        <authorList>
            <person name="Khan S.A."/>
            <person name="Jeon C.O."/>
            <person name="Chun B.H."/>
        </authorList>
    </citation>
    <scope>NUCLEOTIDE SEQUENCE [LARGE SCALE GENOMIC DNA]</scope>
    <source>
        <strain evidence="2 3">H242</strain>
    </source>
</reference>
<organism evidence="2 3">
    <name type="scientific">Ramlibacter terrae</name>
    <dbReference type="NCBI Taxonomy" id="2732511"/>
    <lineage>
        <taxon>Bacteria</taxon>
        <taxon>Pseudomonadati</taxon>
        <taxon>Pseudomonadota</taxon>
        <taxon>Betaproteobacteria</taxon>
        <taxon>Burkholderiales</taxon>
        <taxon>Comamonadaceae</taxon>
        <taxon>Ramlibacter</taxon>
    </lineage>
</organism>
<accession>A0ABX6P9C9</accession>
<sequence length="110" mass="12082">MVVVTIKEDGTVDTRSNMGAYVFVVDRRLRSRDQAHPVGGLAASLRTLLEGLSGKDQPFVKQVASDLVRAVKGLKLDVDEYGPTPKELAQVSNLKRSPERHLGDALKLRE</sequence>
<dbReference type="EMBL" id="CP053418">
    <property type="protein sequence ID" value="QJW85561.1"/>
    <property type="molecule type" value="Genomic_DNA"/>
</dbReference>
<dbReference type="Proteomes" id="UP000500826">
    <property type="component" value="Chromosome"/>
</dbReference>
<name>A0ABX6P9C9_9BURK</name>
<feature type="compositionally biased region" description="Basic and acidic residues" evidence="1">
    <location>
        <begin position="96"/>
        <end position="110"/>
    </location>
</feature>
<proteinExistence type="predicted"/>
<evidence type="ECO:0000313" key="3">
    <source>
        <dbReference type="Proteomes" id="UP000500826"/>
    </source>
</evidence>